<name>F0WKU7_9STRA</name>
<accession>F0WKU7</accession>
<dbReference type="EMBL" id="FR824182">
    <property type="protein sequence ID" value="CCA21904.1"/>
    <property type="molecule type" value="Genomic_DNA"/>
</dbReference>
<organism evidence="1">
    <name type="scientific">Albugo laibachii Nc14</name>
    <dbReference type="NCBI Taxonomy" id="890382"/>
    <lineage>
        <taxon>Eukaryota</taxon>
        <taxon>Sar</taxon>
        <taxon>Stramenopiles</taxon>
        <taxon>Oomycota</taxon>
        <taxon>Peronosporomycetes</taxon>
        <taxon>Albuginales</taxon>
        <taxon>Albuginaceae</taxon>
        <taxon>Albugo</taxon>
    </lineage>
</organism>
<dbReference type="AlphaFoldDB" id="F0WKU7"/>
<proteinExistence type="predicted"/>
<reference evidence="1" key="1">
    <citation type="journal article" date="2011" name="PLoS Biol.">
        <title>Gene gain and loss during evolution of obligate parasitism in the white rust pathogen of Arabidopsis thaliana.</title>
        <authorList>
            <person name="Kemen E."/>
            <person name="Gardiner A."/>
            <person name="Schultz-Larsen T."/>
            <person name="Kemen A.C."/>
            <person name="Balmuth A.L."/>
            <person name="Robert-Seilaniantz A."/>
            <person name="Bailey K."/>
            <person name="Holub E."/>
            <person name="Studholme D.J."/>
            <person name="Maclean D."/>
            <person name="Jones J.D."/>
        </authorList>
    </citation>
    <scope>NUCLEOTIDE SEQUENCE</scope>
</reference>
<gene>
    <name evidence="1" type="primary">AlNc14C137G7136</name>
    <name evidence="1" type="ORF">ALNC14_080470</name>
</gene>
<reference evidence="1" key="2">
    <citation type="submission" date="2011-02" db="EMBL/GenBank/DDBJ databases">
        <authorList>
            <person name="MacLean D."/>
        </authorList>
    </citation>
    <scope>NUCLEOTIDE SEQUENCE</scope>
</reference>
<dbReference type="HOGENOM" id="CLU_071452_0_0_1"/>
<evidence type="ECO:0000313" key="1">
    <source>
        <dbReference type="EMBL" id="CCA21904.1"/>
    </source>
</evidence>
<protein>
    <submittedName>
        <fullName evidence="1">Uncharacterized protein AlNc14C137G7136</fullName>
    </submittedName>
</protein>
<sequence>MSHVCQQDATPHVDDPALAACCQREETEHKHAQKLKEALLSYDRTTARVQQRKEIVVPLVNEKVCQSKQPVSYAMDEEYDSADSDEEMEEIYAARRIELQRKHQQMLQCAAQGYGIVARVDLCDFLNNISRDDQVLAIVTDTSPLYPTMEQLILSTAKKYLGTRFYLSVAASTESLTSRLLDTSIRVPCIAAYRDKKLVHQMSLRISSDVDIAVYWEAQVLQWLQMCHVLNLDRAVSHVQEERMDIEKDQDTSNESGYDCGVENCRLRFSYEHEHVAPSDISKQEISAWRS</sequence>